<dbReference type="PANTHER" id="PTHR46915">
    <property type="entry name" value="UBIQUITIN-LIKE PROTEASE 4-RELATED"/>
    <property type="match status" value="1"/>
</dbReference>
<dbReference type="InterPro" id="IPR003653">
    <property type="entry name" value="Peptidase_C48_C"/>
</dbReference>
<dbReference type="Gene3D" id="3.90.70.120">
    <property type="match status" value="1"/>
</dbReference>
<feature type="compositionally biased region" description="Polar residues" evidence="5">
    <location>
        <begin position="1457"/>
        <end position="1472"/>
    </location>
</feature>
<feature type="domain" description="Ubiquitin-like protease family profile" evidence="7">
    <location>
        <begin position="1786"/>
        <end position="1951"/>
    </location>
</feature>
<dbReference type="Gene3D" id="3.40.395.10">
    <property type="entry name" value="Adenoviral Proteinase, Chain A"/>
    <property type="match status" value="1"/>
</dbReference>
<evidence type="ECO:0000256" key="4">
    <source>
        <dbReference type="ARBA" id="ARBA00022807"/>
    </source>
</evidence>
<dbReference type="InterPro" id="IPR000953">
    <property type="entry name" value="Chromo/chromo_shadow_dom"/>
</dbReference>
<sequence>EDIKNILKQPYTIASAKDMFCNKALLTSRIWNNANIRDLSPQEFQCQNFEQYLFFSVPKPLPRVNSEKRMMIYKSSAPTTSQLTNCLRAFLIKAFPPIAVCCAAAKDFNSLTFPGDVLPQFSSTCHNSVRSRNRFSIQCVVCPLYQDKCTRQGVFSKLSCSGDLDGISQTIVHHKSQLHQSALAYFSGSSTTVTTAQSSPSGKETRQKTIFQALKVDEPNTKVTNCLGFFENQEIVESLKDSAGIRRMTAKSLFIRQRSQGKFHCFSQAGHEKCVNWAGWKERHPEEAEQLRNSRSSRAAYITVNKKVYLDGKSIFINAAIKSLDPLCLGKPSGNINHPFTCDNCYKLRHYLIDLQKKRSQAKLKVEEEGRVGKRGFRLDYATQTEVKEKLNLLTSQKKKLEETIVKINPKRDELSWEEMLHNSCKHDYQEKLIVDLLALFREDIDTKKPIQVTVLTNLVGKLKGNVNHKYVPLIKMIAKLHKTRLGETNFDLMSSVFGLPCSTTCDNYMLKKKLQPGFNVDIIQQAASLYNGAPVIEASDEARALRFLQPFQNEDGEVVLIGKCWNADVDKWDNELLRIPKKDETKGDKDDFAALKRMTEEIISSKQLAFQVAIHNLCNMSGGKSLPLVYLMWPTPNKGYSGPHLLKIWSKVREVCAANNVNLIGHSVDSAGFSLSASVQLMTPTKSAVAEGIKYLGLGVPEEKFLSPYFWKLPAIAYGDYDHLRRTFLRVLKYNTRNLTFYKDSRGSVVATISHLRELMRVCSQIGQSLPFSANDLLLISFFDQRPDTANRIFTLKVAEMLHKYVKGSEGTCLFITAVHFLTEPFFNASYGSPEDIQKALSTGITILRLWKRYLEIKKMRLHSQTNAAKIKERRGNFITYGAYTTSELLFSAGTLHSLAMYLHFKHLGPDVYSPQRSGTIATEKIIGQLQGKTNQIQSLDTSPTYADMINKTKDLSFVTEALSELSTYEGVKMPATSNRKLSHFQAQQRNDTPYKYPCTYKEFLLRQRSMHRADVHQAQEFVQKYLPQEFESTLSVNDFWDLPYTFTKPAGTVIVSDQPPSYNKLKFVEDVNFLNSVANEVAMENLLEESEERDFLKHSTQLDEIYDDQEMNFSTTDIVESDEDDGRNSETSNSRKSKWYIEKDGSLIHIKRALKLLIPREFISKERSRRHWVADSLHTSLVPIDPSHDVIQFRDVAIRDGNGYFILHILSIISEDGRELVSTSSKRKHMIRGIIYRDVESNKYRFVSTVFVSRWIPVSHVVMEVVLENGSDDRAHLSERSQLDLESILANDECSEVGLEEIPDDADVNKFYEVEEIIDVRLNRQYHSEEYKVRFRGYGSEHDMWIPSSAFREPVQFQTVSKRGRVRKHKTKDECEVEVQQRKRPKQSNVVKASASKASVGKSSRTTKRKTKSSTKNDGKKFRKTLQNLCQSGSDSGSDLEESPSYVHRKRKAGNETSLQLKFGKTQQLNDKIGVDGDCELDDGQRKKKVRRKEERKNSKESVNFMVEKENKSARDVRGDKVESSASSSRGFWDVKGKGDEGPFQVCTGSFHQSWHEDFQCPGQQCSSIALTSLLYGTIKPVEFWRPSDLDEVLLTGDRIHFNQLCYLGKSTGGPLKLALDELPKDLQCFDFQFFTEREILGGPIDKIVNSPDDDGFARLEDIFEKCQRERAIGLLLRILDFTIACAQSYATWYAIDSHARNSCGMVDENGSSVVLKFSNFNALLYHLRSFVETTTSERDLNIDDLTFEALILNVNERIPTESQDVLILPVSTLSSYQNRFGNIDIQSSFTACLEKGQEIKDNVLDFYLLHAAENRLRDNLKDSLYIYNSCFYIKLTQFNPKTIFKWTKNTDIFSKKYLVIPICRGHHWTLVIVRTHPHISLMILDSLNKEHRSVELKITRDLQDVWSAKLPQRANKTLEVKQIRYPTTPPQPNNTDCGLYIMKCFEKFLDFVNRNLQWSSWNPEFSHNEVISFRKEIKHAILDEISTKKNN</sequence>
<comment type="similarity">
    <text evidence="1">Belongs to the peptidase C48 family.</text>
</comment>
<accession>A0ABN8PGT8</accession>
<feature type="domain" description="Chromo" evidence="6">
    <location>
        <begin position="1314"/>
        <end position="1374"/>
    </location>
</feature>
<dbReference type="Gene3D" id="2.40.50.40">
    <property type="match status" value="1"/>
</dbReference>
<keyword evidence="2" id="KW-0645">Protease</keyword>
<evidence type="ECO:0000256" key="3">
    <source>
        <dbReference type="ARBA" id="ARBA00022801"/>
    </source>
</evidence>
<evidence type="ECO:0000313" key="8">
    <source>
        <dbReference type="EMBL" id="CAH3141280.1"/>
    </source>
</evidence>
<reference evidence="8 9" key="1">
    <citation type="submission" date="2022-05" db="EMBL/GenBank/DDBJ databases">
        <authorList>
            <consortium name="Genoscope - CEA"/>
            <person name="William W."/>
        </authorList>
    </citation>
    <scope>NUCLEOTIDE SEQUENCE [LARGE SCALE GENOMIC DNA]</scope>
</reference>
<evidence type="ECO:0008006" key="10">
    <source>
        <dbReference type="Google" id="ProtNLM"/>
    </source>
</evidence>
<name>A0ABN8PGT8_9CNID</name>
<feature type="region of interest" description="Disordered" evidence="5">
    <location>
        <begin position="1363"/>
        <end position="1531"/>
    </location>
</feature>
<proteinExistence type="inferred from homology"/>
<dbReference type="SUPFAM" id="SSF54001">
    <property type="entry name" value="Cysteine proteinases"/>
    <property type="match status" value="1"/>
</dbReference>
<keyword evidence="4" id="KW-0788">Thiol protease</keyword>
<evidence type="ECO:0000259" key="7">
    <source>
        <dbReference type="PROSITE" id="PS50600"/>
    </source>
</evidence>
<dbReference type="PROSITE" id="PS50013">
    <property type="entry name" value="CHROMO_2"/>
    <property type="match status" value="1"/>
</dbReference>
<dbReference type="InterPro" id="IPR038765">
    <property type="entry name" value="Papain-like_cys_pep_sf"/>
</dbReference>
<keyword evidence="9" id="KW-1185">Reference proteome</keyword>
<organism evidence="8 9">
    <name type="scientific">Porites lobata</name>
    <dbReference type="NCBI Taxonomy" id="104759"/>
    <lineage>
        <taxon>Eukaryota</taxon>
        <taxon>Metazoa</taxon>
        <taxon>Cnidaria</taxon>
        <taxon>Anthozoa</taxon>
        <taxon>Hexacorallia</taxon>
        <taxon>Scleractinia</taxon>
        <taxon>Fungiina</taxon>
        <taxon>Poritidae</taxon>
        <taxon>Porites</taxon>
    </lineage>
</organism>
<evidence type="ECO:0000256" key="1">
    <source>
        <dbReference type="ARBA" id="ARBA00005234"/>
    </source>
</evidence>
<feature type="compositionally biased region" description="Low complexity" evidence="5">
    <location>
        <begin position="1390"/>
        <end position="1406"/>
    </location>
</feature>
<dbReference type="EMBL" id="CALNXK010000066">
    <property type="protein sequence ID" value="CAH3141280.1"/>
    <property type="molecule type" value="Genomic_DNA"/>
</dbReference>
<evidence type="ECO:0000313" key="9">
    <source>
        <dbReference type="Proteomes" id="UP001159405"/>
    </source>
</evidence>
<dbReference type="PROSITE" id="PS50600">
    <property type="entry name" value="ULP_PROTEASE"/>
    <property type="match status" value="1"/>
</dbReference>
<dbReference type="Proteomes" id="UP001159405">
    <property type="component" value="Unassembled WGS sequence"/>
</dbReference>
<gene>
    <name evidence="8" type="ORF">PLOB_00041719</name>
</gene>
<dbReference type="Pfam" id="PF02902">
    <property type="entry name" value="Peptidase_C48"/>
    <property type="match status" value="1"/>
</dbReference>
<evidence type="ECO:0000259" key="6">
    <source>
        <dbReference type="PROSITE" id="PS50013"/>
    </source>
</evidence>
<dbReference type="InterPro" id="IPR016197">
    <property type="entry name" value="Chromo-like_dom_sf"/>
</dbReference>
<feature type="compositionally biased region" description="Basic and acidic residues" evidence="5">
    <location>
        <begin position="1509"/>
        <end position="1525"/>
    </location>
</feature>
<feature type="non-terminal residue" evidence="8">
    <location>
        <position position="1"/>
    </location>
</feature>
<evidence type="ECO:0000256" key="2">
    <source>
        <dbReference type="ARBA" id="ARBA00022670"/>
    </source>
</evidence>
<dbReference type="SUPFAM" id="SSF54160">
    <property type="entry name" value="Chromo domain-like"/>
    <property type="match status" value="1"/>
</dbReference>
<protein>
    <recommendedName>
        <fullName evidence="10">Ubiquitin-like protease family profile domain-containing protein</fullName>
    </recommendedName>
</protein>
<dbReference type="PANTHER" id="PTHR46915:SF2">
    <property type="entry name" value="UBIQUITIN-LIKE PROTEASE 4"/>
    <property type="match status" value="1"/>
</dbReference>
<comment type="caution">
    <text evidence="8">The sequence shown here is derived from an EMBL/GenBank/DDBJ whole genome shotgun (WGS) entry which is preliminary data.</text>
</comment>
<keyword evidence="3" id="KW-0378">Hydrolase</keyword>
<evidence type="ECO:0000256" key="5">
    <source>
        <dbReference type="SAM" id="MobiDB-lite"/>
    </source>
</evidence>